<protein>
    <submittedName>
        <fullName evidence="4">Iron complex transport system substrate-binding protein</fullName>
    </submittedName>
    <submittedName>
        <fullName evidence="5">Putative F420-0 ABC transporter substrate-binding protein</fullName>
    </submittedName>
</protein>
<dbReference type="InterPro" id="IPR022287">
    <property type="entry name" value="ABC_trnsptr_F420-0_sub-bd_pred"/>
</dbReference>
<dbReference type="InterPro" id="IPR002491">
    <property type="entry name" value="ABC_transptr_periplasmic_BD"/>
</dbReference>
<feature type="domain" description="Fe/B12 periplasmic-binding" evidence="3">
    <location>
        <begin position="64"/>
        <end position="330"/>
    </location>
</feature>
<dbReference type="Proteomes" id="UP000581087">
    <property type="component" value="Unassembled WGS sequence"/>
</dbReference>
<dbReference type="PROSITE" id="PS51318">
    <property type="entry name" value="TAT"/>
    <property type="match status" value="1"/>
</dbReference>
<evidence type="ECO:0000256" key="2">
    <source>
        <dbReference type="SAM" id="SignalP"/>
    </source>
</evidence>
<dbReference type="NCBIfam" id="TIGR03868">
    <property type="entry name" value="F420-O_ABCperi"/>
    <property type="match status" value="1"/>
</dbReference>
<evidence type="ECO:0000259" key="3">
    <source>
        <dbReference type="PROSITE" id="PS50983"/>
    </source>
</evidence>
<organism evidence="5 6">
    <name type="scientific">Agromyces atrinae</name>
    <dbReference type="NCBI Taxonomy" id="592376"/>
    <lineage>
        <taxon>Bacteria</taxon>
        <taxon>Bacillati</taxon>
        <taxon>Actinomycetota</taxon>
        <taxon>Actinomycetes</taxon>
        <taxon>Micrococcales</taxon>
        <taxon>Microbacteriaceae</taxon>
        <taxon>Agromyces</taxon>
    </lineage>
</organism>
<keyword evidence="6" id="KW-1185">Reference proteome</keyword>
<keyword evidence="2" id="KW-0732">Signal</keyword>
<reference evidence="5 6" key="1">
    <citation type="submission" date="2019-01" db="EMBL/GenBank/DDBJ databases">
        <title>Agromyces.</title>
        <authorList>
            <person name="Li J."/>
        </authorList>
    </citation>
    <scope>NUCLEOTIDE SEQUENCE [LARGE SCALE GENOMIC DNA]</scope>
    <source>
        <strain evidence="5 6">DSM 23870</strain>
    </source>
</reference>
<dbReference type="EMBL" id="SDPM01000001">
    <property type="protein sequence ID" value="RXZ87781.1"/>
    <property type="molecule type" value="Genomic_DNA"/>
</dbReference>
<evidence type="ECO:0000313" key="7">
    <source>
        <dbReference type="Proteomes" id="UP000581087"/>
    </source>
</evidence>
<dbReference type="InterPro" id="IPR006311">
    <property type="entry name" value="TAT_signal"/>
</dbReference>
<feature type="signal peptide" evidence="2">
    <location>
        <begin position="1"/>
        <end position="28"/>
    </location>
</feature>
<evidence type="ECO:0000313" key="6">
    <source>
        <dbReference type="Proteomes" id="UP000292686"/>
    </source>
</evidence>
<comment type="caution">
    <text evidence="5">The sequence shown here is derived from an EMBL/GenBank/DDBJ whole genome shotgun (WGS) entry which is preliminary data.</text>
</comment>
<evidence type="ECO:0000313" key="5">
    <source>
        <dbReference type="EMBL" id="RXZ87781.1"/>
    </source>
</evidence>
<dbReference type="AlphaFoldDB" id="A0A4Q2MCF8"/>
<dbReference type="PROSITE" id="PS51257">
    <property type="entry name" value="PROKAR_LIPOPROTEIN"/>
    <property type="match status" value="1"/>
</dbReference>
<evidence type="ECO:0000313" key="4">
    <source>
        <dbReference type="EMBL" id="NYD68068.1"/>
    </source>
</evidence>
<dbReference type="Pfam" id="PF01497">
    <property type="entry name" value="Peripla_BP_2"/>
    <property type="match status" value="1"/>
</dbReference>
<dbReference type="PANTHER" id="PTHR30535">
    <property type="entry name" value="VITAMIN B12-BINDING PROTEIN"/>
    <property type="match status" value="1"/>
</dbReference>
<dbReference type="SUPFAM" id="SSF53807">
    <property type="entry name" value="Helical backbone' metal receptor"/>
    <property type="match status" value="1"/>
</dbReference>
<dbReference type="InterPro" id="IPR050902">
    <property type="entry name" value="ABC_Transporter_SBP"/>
</dbReference>
<feature type="chain" id="PRO_5038239032" evidence="2">
    <location>
        <begin position="29"/>
        <end position="330"/>
    </location>
</feature>
<evidence type="ECO:0000256" key="1">
    <source>
        <dbReference type="ARBA" id="ARBA00008814"/>
    </source>
</evidence>
<sequence length="330" mass="34429">MFRRRLLTTSLAALGIVALAGCAGSPAAAPSPTPTADAEPARTSYPLTIDNCGTEVTFESAPERVLTIKSTTTELLLALGLSEKMVGAAFLDSPLPEFAPPVEIVSDKVPGQEATLALEPDLVFAGWESNLTAEGAGDRDLLASLGVNTYVAPSACKEPGYQPDPLTFEALFEEFDEVGAIFDLSDVTNVIVEDQQAMLDAITPLEGAPTALWYSSGTDTPYVGAGIGAPQMMLDAAGLENIAADVDDTWSALSWEAVVDADPDVIVLIDAAWNTADSKIALLESNPATAALPAVQQKRYIVVPFAAGEAGIRNVEAVQSIVDQATSLGF</sequence>
<proteinExistence type="inferred from homology"/>
<gene>
    <name evidence="4" type="ORF">BJ972_002587</name>
    <name evidence="5" type="ORF">ESP50_00825</name>
</gene>
<dbReference type="EMBL" id="JACCBI010000001">
    <property type="protein sequence ID" value="NYD68068.1"/>
    <property type="molecule type" value="Genomic_DNA"/>
</dbReference>
<name>A0A4Q2MCF8_9MICO</name>
<dbReference type="Gene3D" id="3.40.50.1980">
    <property type="entry name" value="Nitrogenase molybdenum iron protein domain"/>
    <property type="match status" value="2"/>
</dbReference>
<reference evidence="4 7" key="2">
    <citation type="submission" date="2020-07" db="EMBL/GenBank/DDBJ databases">
        <title>Sequencing the genomes of 1000 actinobacteria strains.</title>
        <authorList>
            <person name="Klenk H.-P."/>
        </authorList>
    </citation>
    <scope>NUCLEOTIDE SEQUENCE [LARGE SCALE GENOMIC DNA]</scope>
    <source>
        <strain evidence="4 7">DSM 23870</strain>
    </source>
</reference>
<comment type="similarity">
    <text evidence="1">Belongs to the bacterial solute-binding protein 8 family.</text>
</comment>
<accession>A0A4Q2MCF8</accession>
<dbReference type="PROSITE" id="PS50983">
    <property type="entry name" value="FE_B12_PBP"/>
    <property type="match status" value="1"/>
</dbReference>
<dbReference type="PANTHER" id="PTHR30535:SF7">
    <property type="entry name" value="IRON(III) DICITRATE-BINDING PROTEIN"/>
    <property type="match status" value="1"/>
</dbReference>
<dbReference type="Proteomes" id="UP000292686">
    <property type="component" value="Unassembled WGS sequence"/>
</dbReference>
<dbReference type="RefSeq" id="WP_129172046.1">
    <property type="nucleotide sequence ID" value="NZ_JACCBI010000001.1"/>
</dbReference>
<dbReference type="OrthoDB" id="9797850at2"/>